<dbReference type="InterPro" id="IPR054496">
    <property type="entry name" value="E217_GP41"/>
</dbReference>
<sequence length="266" mass="29844">MRNFGRVAEVIAGGKTFSMKEFNLEASVPFDSDTLPNESEIKLWNLSEDSLNLFRKKKDNDPPIPLRLNAGYEGDVGLLFSGYISSVQTVWDGVDKVTTIHVLDSLRKDTQQEISFAKGTYGSAIIRQLAQQANLPVAMLKLVRDYRYEDGYSASDTLVSMISQVAEDCQTRAYISKGKLYVRSLREGASNLIQLDKTNGMIGLPEYFEENGLKGYRLKQQLQYRVTIGTVMELSSFIFQGKLYVQGGTHRISRSGDFMTECEAVL</sequence>
<accession>A0A1B1N6N1</accession>
<gene>
    <name evidence="1" type="ORF">AWM70_03250</name>
</gene>
<dbReference type="KEGG" id="pyg:AWM70_03250"/>
<dbReference type="OrthoDB" id="1919832at2"/>
<evidence type="ECO:0000313" key="2">
    <source>
        <dbReference type="Proteomes" id="UP000092573"/>
    </source>
</evidence>
<keyword evidence="2" id="KW-1185">Reference proteome</keyword>
<reference evidence="1 2" key="1">
    <citation type="submission" date="2016-01" db="EMBL/GenBank/DDBJ databases">
        <title>Complete Genome Sequence of Paenibacillus yonginensis DCY84, a novel Plant Growth-Promoting Bacteria with Elicitation of Induced Systemic Resistance.</title>
        <authorList>
            <person name="Kim Y.J."/>
            <person name="Yang D.C."/>
            <person name="Sukweenadhi J."/>
        </authorList>
    </citation>
    <scope>NUCLEOTIDE SEQUENCE [LARGE SCALE GENOMIC DNA]</scope>
    <source>
        <strain evidence="1 2">DCY84</strain>
    </source>
</reference>
<proteinExistence type="predicted"/>
<dbReference type="STRING" id="1462996.AWM70_03250"/>
<dbReference type="AlphaFoldDB" id="A0A1B1N6N1"/>
<dbReference type="Proteomes" id="UP000092573">
    <property type="component" value="Chromosome"/>
</dbReference>
<dbReference type="NCBIfam" id="NF047561">
    <property type="entry name" value="orf58_phage_fam"/>
    <property type="match status" value="1"/>
</dbReference>
<organism evidence="1 2">
    <name type="scientific">Paenibacillus yonginensis</name>
    <dbReference type="NCBI Taxonomy" id="1462996"/>
    <lineage>
        <taxon>Bacteria</taxon>
        <taxon>Bacillati</taxon>
        <taxon>Bacillota</taxon>
        <taxon>Bacilli</taxon>
        <taxon>Bacillales</taxon>
        <taxon>Paenibacillaceae</taxon>
        <taxon>Paenibacillus</taxon>
    </lineage>
</organism>
<evidence type="ECO:0000313" key="1">
    <source>
        <dbReference type="EMBL" id="ANS77072.1"/>
    </source>
</evidence>
<dbReference type="Pfam" id="PF22759">
    <property type="entry name" value="E217_GP41"/>
    <property type="match status" value="1"/>
</dbReference>
<name>A0A1B1N6N1_9BACL</name>
<dbReference type="EMBL" id="CP014167">
    <property type="protein sequence ID" value="ANS77072.1"/>
    <property type="molecule type" value="Genomic_DNA"/>
</dbReference>
<protein>
    <submittedName>
        <fullName evidence="1">Uncharacterized protein</fullName>
    </submittedName>
</protein>